<dbReference type="AlphaFoldDB" id="A0A6J6VKM8"/>
<name>A0A6J6VKM8_9ZZZZ</name>
<reference evidence="1" key="1">
    <citation type="submission" date="2020-05" db="EMBL/GenBank/DDBJ databases">
        <authorList>
            <person name="Chiriac C."/>
            <person name="Salcher M."/>
            <person name="Ghai R."/>
            <person name="Kavagutti S V."/>
        </authorList>
    </citation>
    <scope>NUCLEOTIDE SEQUENCE</scope>
</reference>
<gene>
    <name evidence="1" type="ORF">UFOPK2938_00213</name>
</gene>
<dbReference type="EMBL" id="CAEZZX010000024">
    <property type="protein sequence ID" value="CAB4772076.1"/>
    <property type="molecule type" value="Genomic_DNA"/>
</dbReference>
<organism evidence="1">
    <name type="scientific">freshwater metagenome</name>
    <dbReference type="NCBI Taxonomy" id="449393"/>
    <lineage>
        <taxon>unclassified sequences</taxon>
        <taxon>metagenomes</taxon>
        <taxon>ecological metagenomes</taxon>
    </lineage>
</organism>
<accession>A0A6J6VKM8</accession>
<proteinExistence type="predicted"/>
<evidence type="ECO:0000313" key="1">
    <source>
        <dbReference type="EMBL" id="CAB4772076.1"/>
    </source>
</evidence>
<sequence>MLSVRSGPGLHGTLKRGFHLASFLVRRFVGPVVQTDGSLLWLQTRNFFHHAVLEVAQDAVELAVDIGDVNVGVFGKELVDGFGLTNRLRHECAPETVAGLPMD</sequence>
<protein>
    <submittedName>
        <fullName evidence="1">Unannotated protein</fullName>
    </submittedName>
</protein>